<dbReference type="InterPro" id="IPR008338">
    <property type="entry name" value="Capsule_biosynth_CapC"/>
</dbReference>
<gene>
    <name evidence="2" type="primary">pgsC</name>
    <name evidence="2" type="ORF">ENG67_02400</name>
</gene>
<proteinExistence type="predicted"/>
<comment type="caution">
    <text evidence="2">The sequence shown here is derived from an EMBL/GenBank/DDBJ whole genome shotgun (WGS) entry which is preliminary data.</text>
</comment>
<evidence type="ECO:0000313" key="2">
    <source>
        <dbReference type="EMBL" id="HDM90041.1"/>
    </source>
</evidence>
<dbReference type="GO" id="GO:0016020">
    <property type="term" value="C:membrane"/>
    <property type="evidence" value="ECO:0007669"/>
    <property type="project" value="InterPro"/>
</dbReference>
<feature type="transmembrane region" description="Helical" evidence="1">
    <location>
        <begin position="41"/>
        <end position="60"/>
    </location>
</feature>
<dbReference type="Pfam" id="PF14102">
    <property type="entry name" value="Caps_synth_CapC"/>
    <property type="match status" value="1"/>
</dbReference>
<dbReference type="AlphaFoldDB" id="A0A7C0X905"/>
<name>A0A7C0X905_UNCW3</name>
<organism evidence="2">
    <name type="scientific">candidate division WOR-3 bacterium</name>
    <dbReference type="NCBI Taxonomy" id="2052148"/>
    <lineage>
        <taxon>Bacteria</taxon>
        <taxon>Bacteria division WOR-3</taxon>
    </lineage>
</organism>
<protein>
    <submittedName>
        <fullName evidence="2">Poly-gamma-glutamate biosynthesis protein PgsC</fullName>
    </submittedName>
</protein>
<dbReference type="PRINTS" id="PR01759">
    <property type="entry name" value="CAPSULEPROTC"/>
</dbReference>
<dbReference type="GO" id="GO:0045227">
    <property type="term" value="P:capsule polysaccharide biosynthetic process"/>
    <property type="evidence" value="ECO:0007669"/>
    <property type="project" value="InterPro"/>
</dbReference>
<keyword evidence="1" id="KW-0812">Transmembrane</keyword>
<dbReference type="EMBL" id="DRBW01000090">
    <property type="protein sequence ID" value="HDM90041.1"/>
    <property type="molecule type" value="Genomic_DNA"/>
</dbReference>
<dbReference type="NCBIfam" id="TIGR04011">
    <property type="entry name" value="poly_gGlu_PgsC"/>
    <property type="match status" value="1"/>
</dbReference>
<dbReference type="Proteomes" id="UP000885931">
    <property type="component" value="Unassembled WGS sequence"/>
</dbReference>
<feature type="transmembrane region" description="Helical" evidence="1">
    <location>
        <begin position="125"/>
        <end position="148"/>
    </location>
</feature>
<keyword evidence="1" id="KW-1133">Transmembrane helix</keyword>
<feature type="transmembrane region" description="Helical" evidence="1">
    <location>
        <begin position="67"/>
        <end position="86"/>
    </location>
</feature>
<evidence type="ECO:0000256" key="1">
    <source>
        <dbReference type="SAM" id="Phobius"/>
    </source>
</evidence>
<keyword evidence="1" id="KW-0472">Membrane</keyword>
<sequence length="149" mass="16262">MLAQAVGIGIIFSLLLTETVGLAAGGIVVPGYIAYNLHHPWKIIVTIFTAILTWLLVRLISRVALIYGRRLLVISILIGYILGHIFRLFPPLTVGKHLLDLEAIGYVIPGLIAYWVERQGLISTLLMMLITASLVRLILTAITGGVIIP</sequence>
<feature type="transmembrane region" description="Helical" evidence="1">
    <location>
        <begin position="98"/>
        <end position="116"/>
    </location>
</feature>
<accession>A0A7C0X905</accession>
<reference evidence="2" key="1">
    <citation type="journal article" date="2020" name="mSystems">
        <title>Genome- and Community-Level Interaction Insights into Carbon Utilization and Element Cycling Functions of Hydrothermarchaeota in Hydrothermal Sediment.</title>
        <authorList>
            <person name="Zhou Z."/>
            <person name="Liu Y."/>
            <person name="Xu W."/>
            <person name="Pan J."/>
            <person name="Luo Z.H."/>
            <person name="Li M."/>
        </authorList>
    </citation>
    <scope>NUCLEOTIDE SEQUENCE [LARGE SCALE GENOMIC DNA]</scope>
    <source>
        <strain evidence="2">HyVt-237</strain>
    </source>
</reference>